<keyword evidence="1" id="KW-0378">Hydrolase</keyword>
<dbReference type="SUPFAM" id="SSF55781">
    <property type="entry name" value="GAF domain-like"/>
    <property type="match status" value="1"/>
</dbReference>
<organism evidence="4 5">
    <name type="scientific">Candidatus Spyradosoma merdigallinarum</name>
    <dbReference type="NCBI Taxonomy" id="2840950"/>
    <lineage>
        <taxon>Bacteria</taxon>
        <taxon>Pseudomonadati</taxon>
        <taxon>Verrucomicrobiota</taxon>
        <taxon>Opitutia</taxon>
        <taxon>Opitutia incertae sedis</taxon>
        <taxon>Candidatus Spyradosoma</taxon>
    </lineage>
</organism>
<feature type="domain" description="PPM-type phosphatase" evidence="3">
    <location>
        <begin position="260"/>
        <end position="486"/>
    </location>
</feature>
<dbReference type="SMART" id="SM00331">
    <property type="entry name" value="PP2C_SIG"/>
    <property type="match status" value="1"/>
</dbReference>
<dbReference type="Pfam" id="PF07228">
    <property type="entry name" value="SpoIIE"/>
    <property type="match status" value="1"/>
</dbReference>
<dbReference type="InterPro" id="IPR029016">
    <property type="entry name" value="GAF-like_dom_sf"/>
</dbReference>
<evidence type="ECO:0000259" key="3">
    <source>
        <dbReference type="SMART" id="SM00331"/>
    </source>
</evidence>
<accession>A0A9D1T1K4</accession>
<dbReference type="Gene3D" id="3.30.450.40">
    <property type="match status" value="1"/>
</dbReference>
<evidence type="ECO:0000259" key="2">
    <source>
        <dbReference type="SMART" id="SM00065"/>
    </source>
</evidence>
<evidence type="ECO:0000313" key="4">
    <source>
        <dbReference type="EMBL" id="HIV04197.1"/>
    </source>
</evidence>
<comment type="caution">
    <text evidence="4">The sequence shown here is derived from an EMBL/GenBank/DDBJ whole genome shotgun (WGS) entry which is preliminary data.</text>
</comment>
<evidence type="ECO:0000313" key="5">
    <source>
        <dbReference type="Proteomes" id="UP000886812"/>
    </source>
</evidence>
<sequence>MISAPALAAALVGGFAASVAYLRRRWKFEFARLEASLQHERYAGRLSVDFIHALSDTFDGETGGHEVARQVLYESVVRTAVRGTRAMSACIFIARGETLVPVHSAGLFPFLDGYPTELKNASRADVVRALFRGKRYSVQASVFSELLRKKRAGIINAFPPRDGMTHHLPGAPTRPRSLLASPFFYEGRLAGVIAVANPRHGGQFTPAELHLAEVLSEQLATALRMRHLFSVEAEKIRLDRELGLAGSIQKLLLPQYIPQAHSLDISTIYRPAQKIGGDLYDVFDLGGGRIAVVVADVSGHGISAALLMAICRTSFQFCARYAITAADLLRMLNRSMVHSFKRGMFITIACAFIDTQRNTLSIARGGHERPVLISNHLIEKGKTEIEFLDSRGLAVGISKPEVFDAAITEISRSYSRGDVVVFYTDGLTETLNSRGEEFGAARLEAVLRASHALPAKDVNAAIIRELKAFSDGNEPTDDLTLVTIRAT</sequence>
<name>A0A9D1T1K4_9BACT</name>
<dbReference type="SMART" id="SM00065">
    <property type="entry name" value="GAF"/>
    <property type="match status" value="1"/>
</dbReference>
<dbReference type="InterPro" id="IPR052016">
    <property type="entry name" value="Bact_Sigma-Reg"/>
</dbReference>
<dbReference type="Gene3D" id="3.60.40.10">
    <property type="entry name" value="PPM-type phosphatase domain"/>
    <property type="match status" value="1"/>
</dbReference>
<gene>
    <name evidence="4" type="ORF">IAC75_03475</name>
</gene>
<dbReference type="Proteomes" id="UP000886812">
    <property type="component" value="Unassembled WGS sequence"/>
</dbReference>
<protein>
    <submittedName>
        <fullName evidence="4">SpoIIE family protein phosphatase</fullName>
    </submittedName>
</protein>
<dbReference type="AlphaFoldDB" id="A0A9D1T1K4"/>
<dbReference type="SUPFAM" id="SSF81606">
    <property type="entry name" value="PP2C-like"/>
    <property type="match status" value="1"/>
</dbReference>
<feature type="domain" description="GAF" evidence="2">
    <location>
        <begin position="68"/>
        <end position="233"/>
    </location>
</feature>
<dbReference type="GO" id="GO:0016791">
    <property type="term" value="F:phosphatase activity"/>
    <property type="evidence" value="ECO:0007669"/>
    <property type="project" value="TreeGrafter"/>
</dbReference>
<dbReference type="EMBL" id="DVOG01000088">
    <property type="protein sequence ID" value="HIV04197.1"/>
    <property type="molecule type" value="Genomic_DNA"/>
</dbReference>
<dbReference type="PANTHER" id="PTHR43156:SF2">
    <property type="entry name" value="STAGE II SPORULATION PROTEIN E"/>
    <property type="match status" value="1"/>
</dbReference>
<dbReference type="PANTHER" id="PTHR43156">
    <property type="entry name" value="STAGE II SPORULATION PROTEIN E-RELATED"/>
    <property type="match status" value="1"/>
</dbReference>
<reference evidence="4" key="2">
    <citation type="journal article" date="2021" name="PeerJ">
        <title>Extensive microbial diversity within the chicken gut microbiome revealed by metagenomics and culture.</title>
        <authorList>
            <person name="Gilroy R."/>
            <person name="Ravi A."/>
            <person name="Getino M."/>
            <person name="Pursley I."/>
            <person name="Horton D.L."/>
            <person name="Alikhan N.F."/>
            <person name="Baker D."/>
            <person name="Gharbi K."/>
            <person name="Hall N."/>
            <person name="Watson M."/>
            <person name="Adriaenssens E.M."/>
            <person name="Foster-Nyarko E."/>
            <person name="Jarju S."/>
            <person name="Secka A."/>
            <person name="Antonio M."/>
            <person name="Oren A."/>
            <person name="Chaudhuri R.R."/>
            <person name="La Ragione R."/>
            <person name="Hildebrand F."/>
            <person name="Pallen M.J."/>
        </authorList>
    </citation>
    <scope>NUCLEOTIDE SEQUENCE</scope>
    <source>
        <strain evidence="4">10669</strain>
    </source>
</reference>
<dbReference type="InterPro" id="IPR003018">
    <property type="entry name" value="GAF"/>
</dbReference>
<reference evidence="4" key="1">
    <citation type="submission" date="2020-10" db="EMBL/GenBank/DDBJ databases">
        <authorList>
            <person name="Gilroy R."/>
        </authorList>
    </citation>
    <scope>NUCLEOTIDE SEQUENCE</scope>
    <source>
        <strain evidence="4">10669</strain>
    </source>
</reference>
<dbReference type="Pfam" id="PF13185">
    <property type="entry name" value="GAF_2"/>
    <property type="match status" value="1"/>
</dbReference>
<dbReference type="InterPro" id="IPR036457">
    <property type="entry name" value="PPM-type-like_dom_sf"/>
</dbReference>
<dbReference type="InterPro" id="IPR001932">
    <property type="entry name" value="PPM-type_phosphatase-like_dom"/>
</dbReference>
<proteinExistence type="predicted"/>
<evidence type="ECO:0000256" key="1">
    <source>
        <dbReference type="ARBA" id="ARBA00022801"/>
    </source>
</evidence>